<feature type="active site" description="Nucleophile" evidence="11">
    <location>
        <position position="253"/>
    </location>
</feature>
<comment type="pathway">
    <text evidence="2 11">Amino-acid biosynthesis; L-arginine biosynthesis; carbamoyl phosphate from bicarbonate: step 1/1.</text>
</comment>
<feature type="binding site" evidence="11">
    <location>
        <position position="295"/>
    </location>
    <ligand>
        <name>L-glutamine</name>
        <dbReference type="ChEBI" id="CHEBI:58359"/>
    </ligand>
</feature>
<dbReference type="InterPro" id="IPR035686">
    <property type="entry name" value="CPSase_GATase1"/>
</dbReference>
<dbReference type="NCBIfam" id="NF009475">
    <property type="entry name" value="PRK12838.1"/>
    <property type="match status" value="1"/>
</dbReference>
<sequence length="375" mass="41561">MAKGGIRMKRWLILEDGTYFEGEGFGAPTNVFGEVVFTTSMTGYQETITDQSFNGQIITFTYPMVGNYGINRDDYESIVPTCKGVIVKEFARVPSNWRSQLTLDQFLKNKGIPGIAGIDTRALTKKIREVGTMKASIVDIGDQFEHAYDQLKAAVLPTNQVQQVSTSKAYPSPGTGHNVVIVDFGLKHSIMREFSKRSCNLTVLPYSTTAEEILALAPDGVMLTNGPGDPKSLPEAVKMIQGIQGKLPIFGICLGHQLFALANGADTYKMKFGHRGLNHPVREIATGKIDFTSQNHGFAVSAESIDQEALMITHVEVNDETIEGIRHRKFPAFSVQFHPDAAPGPHDAVHLFDEFIELMEAWKEQKERAKTNRYF</sequence>
<dbReference type="PANTHER" id="PTHR43418:SF7">
    <property type="entry name" value="CARBAMOYL-PHOSPHATE SYNTHASE SMALL CHAIN"/>
    <property type="match status" value="1"/>
</dbReference>
<dbReference type="STRING" id="888064.HMPREF9088_1275"/>
<evidence type="ECO:0000256" key="9">
    <source>
        <dbReference type="ARBA" id="ARBA00048816"/>
    </source>
</evidence>
<dbReference type="Gene3D" id="3.50.30.20">
    <property type="entry name" value="Carbamoyl-phosphate synthase small subunit, N-terminal domain"/>
    <property type="match status" value="1"/>
</dbReference>
<dbReference type="InterPro" id="IPR036480">
    <property type="entry name" value="CarbP_synth_ssu_N_sf"/>
</dbReference>
<dbReference type="EC" id="6.3.5.5" evidence="11"/>
<dbReference type="FunFam" id="3.50.30.20:FF:000001">
    <property type="entry name" value="Carbamoyl-phosphate synthase small chain"/>
    <property type="match status" value="1"/>
</dbReference>
<comment type="function">
    <text evidence="11">Small subunit of the glutamine-dependent carbamoyl phosphate synthetase (CPSase). CPSase catalyzes the formation of carbamoyl phosphate from the ammonia moiety of glutamine, carbonate, and phosphate donated by ATP, constituting the first step of 2 biosynthetic pathways, one leading to arginine and/or urea and the other to pyrimidine nucleotides. The small subunit (glutamine amidotransferase) binds and cleaves glutamine to supply the large subunit with the substrate ammonia.</text>
</comment>
<dbReference type="SUPFAM" id="SSF52021">
    <property type="entry name" value="Carbamoyl phosphate synthetase, small subunit N-terminal domain"/>
    <property type="match status" value="1"/>
</dbReference>
<dbReference type="InterPro" id="IPR017926">
    <property type="entry name" value="GATASE"/>
</dbReference>
<dbReference type="InterPro" id="IPR050472">
    <property type="entry name" value="Anth_synth/Amidotransfase"/>
</dbReference>
<name>E6LFY5_ENTI1</name>
<feature type="active site" evidence="11">
    <location>
        <position position="338"/>
    </location>
</feature>
<dbReference type="HAMAP" id="MF_01209">
    <property type="entry name" value="CPSase_S_chain"/>
    <property type="match status" value="1"/>
</dbReference>
<comment type="catalytic activity">
    <reaction evidence="10 11">
        <text>L-glutamine + H2O = L-glutamate + NH4(+)</text>
        <dbReference type="Rhea" id="RHEA:15889"/>
        <dbReference type="ChEBI" id="CHEBI:15377"/>
        <dbReference type="ChEBI" id="CHEBI:28938"/>
        <dbReference type="ChEBI" id="CHEBI:29985"/>
        <dbReference type="ChEBI" id="CHEBI:58359"/>
    </reaction>
</comment>
<dbReference type="InterPro" id="IPR006274">
    <property type="entry name" value="CarbamoylP_synth_ssu"/>
</dbReference>
<dbReference type="eggNOG" id="COG0505">
    <property type="taxonomic scope" value="Bacteria"/>
</dbReference>
<evidence type="ECO:0000256" key="11">
    <source>
        <dbReference type="HAMAP-Rule" id="MF_01209"/>
    </source>
</evidence>
<evidence type="ECO:0000259" key="12">
    <source>
        <dbReference type="SMART" id="SM01097"/>
    </source>
</evidence>
<dbReference type="NCBIfam" id="TIGR01368">
    <property type="entry name" value="CPSaseIIsmall"/>
    <property type="match status" value="1"/>
</dbReference>
<evidence type="ECO:0000256" key="1">
    <source>
        <dbReference type="ARBA" id="ARBA00004812"/>
    </source>
</evidence>
<evidence type="ECO:0000256" key="8">
    <source>
        <dbReference type="ARBA" id="ARBA00022975"/>
    </source>
</evidence>
<feature type="active site" evidence="11">
    <location>
        <position position="340"/>
    </location>
</feature>
<dbReference type="PANTHER" id="PTHR43418">
    <property type="entry name" value="MULTIFUNCTIONAL TRYPTOPHAN BIOSYNTHESIS PROTEIN-RELATED"/>
    <property type="match status" value="1"/>
</dbReference>
<gene>
    <name evidence="11 13" type="primary">carA</name>
    <name evidence="13" type="ORF">HMPREF9088_1275</name>
</gene>
<feature type="binding site" evidence="11">
    <location>
        <position position="298"/>
    </location>
    <ligand>
        <name>L-glutamine</name>
        <dbReference type="ChEBI" id="CHEBI:58359"/>
    </ligand>
</feature>
<comment type="subunit">
    <text evidence="11">Composed of two chains; the small (or glutamine) chain promotes the hydrolysis of glutamine to ammonia, which is used by the large (or ammonia) chain to synthesize carbamoyl phosphate. Tetramer of heterodimers (alpha,beta)4.</text>
</comment>
<reference evidence="13 14" key="1">
    <citation type="submission" date="2010-12" db="EMBL/GenBank/DDBJ databases">
        <authorList>
            <person name="Muzny D."/>
            <person name="Qin X."/>
            <person name="Deng J."/>
            <person name="Jiang H."/>
            <person name="Liu Y."/>
            <person name="Qu J."/>
            <person name="Song X.-Z."/>
            <person name="Zhang L."/>
            <person name="Thornton R."/>
            <person name="Coyle M."/>
            <person name="Francisco L."/>
            <person name="Jackson L."/>
            <person name="Javaid M."/>
            <person name="Korchina V."/>
            <person name="Kovar C."/>
            <person name="Mata R."/>
            <person name="Mathew T."/>
            <person name="Ngo R."/>
            <person name="Nguyen L."/>
            <person name="Nguyen N."/>
            <person name="Okwuonu G."/>
            <person name="Ongeri F."/>
            <person name="Pham C."/>
            <person name="Simmons D."/>
            <person name="Wilczek-Boney K."/>
            <person name="Hale W."/>
            <person name="Jakkamsetti A."/>
            <person name="Pham P."/>
            <person name="Ruth R."/>
            <person name="San Lucas F."/>
            <person name="Warren J."/>
            <person name="Zhang J."/>
            <person name="Zhao Z."/>
            <person name="Zhou C."/>
            <person name="Zhu D."/>
            <person name="Lee S."/>
            <person name="Bess C."/>
            <person name="Blankenburg K."/>
            <person name="Forbes L."/>
            <person name="Fu Q."/>
            <person name="Gubbala S."/>
            <person name="Hirani K."/>
            <person name="Jayaseelan J.C."/>
            <person name="Lara F."/>
            <person name="Munidasa M."/>
            <person name="Palculict T."/>
            <person name="Patil S."/>
            <person name="Pu L.-L."/>
            <person name="Saada N."/>
            <person name="Tang L."/>
            <person name="Weissenberger G."/>
            <person name="Zhu Y."/>
            <person name="Hemphill L."/>
            <person name="Shang Y."/>
            <person name="Youmans B."/>
            <person name="Ayvaz T."/>
            <person name="Ross M."/>
            <person name="Santibanez J."/>
            <person name="Aqrawi P."/>
            <person name="Gross S."/>
            <person name="Joshi V."/>
            <person name="Fowler G."/>
            <person name="Nazareth L."/>
            <person name="Reid J."/>
            <person name="Worley K."/>
            <person name="Petrosino J."/>
            <person name="Highlander S."/>
            <person name="Gibbs R."/>
        </authorList>
    </citation>
    <scope>NUCLEOTIDE SEQUENCE [LARGE SCALE GENOMIC DNA]</scope>
    <source>
        <strain evidence="14">DSM 15952 / CCUG 50447 / LMG 22039 / TP 1.5</strain>
    </source>
</reference>
<dbReference type="PRINTS" id="PR00096">
    <property type="entry name" value="GATASE"/>
</dbReference>
<comment type="similarity">
    <text evidence="3 11">Belongs to the CarA family.</text>
</comment>
<evidence type="ECO:0000256" key="5">
    <source>
        <dbReference type="ARBA" id="ARBA00022741"/>
    </source>
</evidence>
<dbReference type="GO" id="GO:0044205">
    <property type="term" value="P:'de novo' UMP biosynthetic process"/>
    <property type="evidence" value="ECO:0007669"/>
    <property type="project" value="UniProtKB-UniRule"/>
</dbReference>
<comment type="catalytic activity">
    <reaction evidence="9 11">
        <text>hydrogencarbonate + L-glutamine + 2 ATP + H2O = carbamoyl phosphate + L-glutamate + 2 ADP + phosphate + 2 H(+)</text>
        <dbReference type="Rhea" id="RHEA:18633"/>
        <dbReference type="ChEBI" id="CHEBI:15377"/>
        <dbReference type="ChEBI" id="CHEBI:15378"/>
        <dbReference type="ChEBI" id="CHEBI:17544"/>
        <dbReference type="ChEBI" id="CHEBI:29985"/>
        <dbReference type="ChEBI" id="CHEBI:30616"/>
        <dbReference type="ChEBI" id="CHEBI:43474"/>
        <dbReference type="ChEBI" id="CHEBI:58228"/>
        <dbReference type="ChEBI" id="CHEBI:58359"/>
        <dbReference type="ChEBI" id="CHEBI:456216"/>
        <dbReference type="EC" id="6.3.5.5"/>
    </reaction>
</comment>
<dbReference type="PRINTS" id="PR00099">
    <property type="entry name" value="CPSGATASE"/>
</dbReference>
<feature type="binding site" evidence="11">
    <location>
        <position position="297"/>
    </location>
    <ligand>
        <name>L-glutamine</name>
        <dbReference type="ChEBI" id="CHEBI:58359"/>
    </ligand>
</feature>
<protein>
    <recommendedName>
        <fullName evidence="11">Carbamoyl phosphate synthase small chain</fullName>
        <ecNumber evidence="11">6.3.5.5</ecNumber>
    </recommendedName>
    <alternativeName>
        <fullName evidence="11">Carbamoyl phosphate synthetase glutamine chain</fullName>
    </alternativeName>
</protein>
<dbReference type="Proteomes" id="UP000010296">
    <property type="component" value="Unassembled WGS sequence"/>
</dbReference>
<dbReference type="EMBL" id="AEPV01000044">
    <property type="protein sequence ID" value="EFU73887.1"/>
    <property type="molecule type" value="Genomic_DNA"/>
</dbReference>
<keyword evidence="6 11" id="KW-0067">ATP-binding</keyword>
<dbReference type="GO" id="GO:0005524">
    <property type="term" value="F:ATP binding"/>
    <property type="evidence" value="ECO:0007669"/>
    <property type="project" value="UniProtKB-UniRule"/>
</dbReference>
<evidence type="ECO:0000256" key="2">
    <source>
        <dbReference type="ARBA" id="ARBA00005077"/>
    </source>
</evidence>
<feature type="binding site" evidence="11">
    <location>
        <position position="257"/>
    </location>
    <ligand>
        <name>L-glutamine</name>
        <dbReference type="ChEBI" id="CHEBI:58359"/>
    </ligand>
</feature>
<keyword evidence="11" id="KW-0055">Arginine biosynthesis</keyword>
<dbReference type="PRINTS" id="PR00097">
    <property type="entry name" value="ANTSNTHASEII"/>
</dbReference>
<dbReference type="GO" id="GO:0004359">
    <property type="term" value="F:glutaminase activity"/>
    <property type="evidence" value="ECO:0007669"/>
    <property type="project" value="RHEA"/>
</dbReference>
<keyword evidence="4 11" id="KW-0436">Ligase</keyword>
<dbReference type="GO" id="GO:0006207">
    <property type="term" value="P:'de novo' pyrimidine nucleobase biosynthetic process"/>
    <property type="evidence" value="ECO:0007669"/>
    <property type="project" value="InterPro"/>
</dbReference>
<accession>E6LFY5</accession>
<proteinExistence type="inferred from homology"/>
<feature type="binding site" evidence="11">
    <location>
        <position position="226"/>
    </location>
    <ligand>
        <name>L-glutamine</name>
        <dbReference type="ChEBI" id="CHEBI:58359"/>
    </ligand>
</feature>
<dbReference type="Pfam" id="PF00117">
    <property type="entry name" value="GATase"/>
    <property type="match status" value="1"/>
</dbReference>
<dbReference type="CDD" id="cd01744">
    <property type="entry name" value="GATase1_CPSase"/>
    <property type="match status" value="1"/>
</dbReference>
<evidence type="ECO:0000256" key="3">
    <source>
        <dbReference type="ARBA" id="ARBA00007800"/>
    </source>
</evidence>
<dbReference type="UniPathway" id="UPA00070">
    <property type="reaction ID" value="UER00115"/>
</dbReference>
<feature type="domain" description="Carbamoyl-phosphate synthase small subunit N-terminal" evidence="12">
    <location>
        <begin position="8"/>
        <end position="138"/>
    </location>
</feature>
<keyword evidence="11" id="KW-0028">Amino-acid biosynthesis</keyword>
<organism evidence="13 14">
    <name type="scientific">Enterococcus italicus (strain DSM 15952 / CCUG 50447 / LMG 22039 / TP 1.5)</name>
    <dbReference type="NCBI Taxonomy" id="888064"/>
    <lineage>
        <taxon>Bacteria</taxon>
        <taxon>Bacillati</taxon>
        <taxon>Bacillota</taxon>
        <taxon>Bacilli</taxon>
        <taxon>Lactobacillales</taxon>
        <taxon>Enterococcaceae</taxon>
        <taxon>Enterococcus</taxon>
    </lineage>
</organism>
<evidence type="ECO:0000313" key="14">
    <source>
        <dbReference type="Proteomes" id="UP000010296"/>
    </source>
</evidence>
<evidence type="ECO:0000256" key="7">
    <source>
        <dbReference type="ARBA" id="ARBA00022962"/>
    </source>
</evidence>
<dbReference type="SMART" id="SM01097">
    <property type="entry name" value="CPSase_sm_chain"/>
    <property type="match status" value="1"/>
</dbReference>
<evidence type="ECO:0000256" key="10">
    <source>
        <dbReference type="ARBA" id="ARBA00049285"/>
    </source>
</evidence>
<dbReference type="InterPro" id="IPR002474">
    <property type="entry name" value="CarbamoylP_synth_ssu_N"/>
</dbReference>
<feature type="binding site" evidence="11">
    <location>
        <position position="254"/>
    </location>
    <ligand>
        <name>L-glutamine</name>
        <dbReference type="ChEBI" id="CHEBI:58359"/>
    </ligand>
</feature>
<dbReference type="FunFam" id="3.40.50.880:FF:000029">
    <property type="entry name" value="Carbamoyl-phosphate synthase small chain"/>
    <property type="match status" value="1"/>
</dbReference>
<comment type="caution">
    <text evidence="13">The sequence shown here is derived from an EMBL/GenBank/DDBJ whole genome shotgun (WGS) entry which is preliminary data.</text>
</comment>
<evidence type="ECO:0000313" key="13">
    <source>
        <dbReference type="EMBL" id="EFU73887.1"/>
    </source>
</evidence>
<dbReference type="InterPro" id="IPR029062">
    <property type="entry name" value="Class_I_gatase-like"/>
</dbReference>
<dbReference type="UniPathway" id="UPA00068">
    <property type="reaction ID" value="UER00171"/>
</dbReference>
<dbReference type="GO" id="GO:0006541">
    <property type="term" value="P:glutamine metabolic process"/>
    <property type="evidence" value="ECO:0007669"/>
    <property type="project" value="InterPro"/>
</dbReference>
<feature type="binding site" evidence="11">
    <location>
        <position position="228"/>
    </location>
    <ligand>
        <name>L-glutamine</name>
        <dbReference type="ChEBI" id="CHEBI:58359"/>
    </ligand>
</feature>
<dbReference type="HOGENOM" id="CLU_035901_2_1_9"/>
<dbReference type="GO" id="GO:0006526">
    <property type="term" value="P:L-arginine biosynthetic process"/>
    <property type="evidence" value="ECO:0007669"/>
    <property type="project" value="UniProtKB-UniRule"/>
</dbReference>
<keyword evidence="7 11" id="KW-0315">Glutamine amidotransferase</keyword>
<evidence type="ECO:0000256" key="4">
    <source>
        <dbReference type="ARBA" id="ARBA00022598"/>
    </source>
</evidence>
<evidence type="ECO:0000256" key="6">
    <source>
        <dbReference type="ARBA" id="ARBA00022840"/>
    </source>
</evidence>
<dbReference type="GO" id="GO:0004088">
    <property type="term" value="F:carbamoyl-phosphate synthase (glutamine-hydrolyzing) activity"/>
    <property type="evidence" value="ECO:0007669"/>
    <property type="project" value="UniProtKB-UniRule"/>
</dbReference>
<feature type="region of interest" description="CPSase" evidence="11">
    <location>
        <begin position="1"/>
        <end position="177"/>
    </location>
</feature>
<dbReference type="PROSITE" id="PS51273">
    <property type="entry name" value="GATASE_TYPE_1"/>
    <property type="match status" value="1"/>
</dbReference>
<dbReference type="Gene3D" id="3.40.50.880">
    <property type="match status" value="1"/>
</dbReference>
<comment type="pathway">
    <text evidence="1 11">Pyrimidine metabolism; UMP biosynthesis via de novo pathway; (S)-dihydroorotate from bicarbonate: step 1/3.</text>
</comment>
<keyword evidence="5 11" id="KW-0547">Nucleotide-binding</keyword>
<dbReference type="AlphaFoldDB" id="E6LFY5"/>
<dbReference type="Pfam" id="PF00988">
    <property type="entry name" value="CPSase_sm_chain"/>
    <property type="match status" value="1"/>
</dbReference>
<keyword evidence="14" id="KW-1185">Reference proteome</keyword>
<keyword evidence="8 11" id="KW-0665">Pyrimidine biosynthesis</keyword>
<feature type="binding site" evidence="11">
    <location>
        <position position="52"/>
    </location>
    <ligand>
        <name>L-glutamine</name>
        <dbReference type="ChEBI" id="CHEBI:58359"/>
    </ligand>
</feature>
<dbReference type="SUPFAM" id="SSF52317">
    <property type="entry name" value="Class I glutamine amidotransferase-like"/>
    <property type="match status" value="1"/>
</dbReference>